<dbReference type="SMART" id="SM00382">
    <property type="entry name" value="AAA"/>
    <property type="match status" value="1"/>
</dbReference>
<evidence type="ECO:0000256" key="1">
    <source>
        <dbReference type="ARBA" id="ARBA00022448"/>
    </source>
</evidence>
<evidence type="ECO:0000259" key="4">
    <source>
        <dbReference type="PROSITE" id="PS50893"/>
    </source>
</evidence>
<proteinExistence type="predicted"/>
<evidence type="ECO:0000256" key="3">
    <source>
        <dbReference type="ARBA" id="ARBA00022840"/>
    </source>
</evidence>
<keyword evidence="6" id="KW-1185">Reference proteome</keyword>
<evidence type="ECO:0000313" key="5">
    <source>
        <dbReference type="EMBL" id="MFL0268334.1"/>
    </source>
</evidence>
<reference evidence="5 6" key="1">
    <citation type="submission" date="2024-11" db="EMBL/GenBank/DDBJ databases">
        <authorList>
            <person name="Heng Y.C."/>
            <person name="Lim A.C.H."/>
            <person name="Lee J.K.Y."/>
            <person name="Kittelmann S."/>
        </authorList>
    </citation>
    <scope>NUCLEOTIDE SEQUENCE [LARGE SCALE GENOMIC DNA]</scope>
    <source>
        <strain evidence="5 6">WILCCON 0202</strain>
    </source>
</reference>
<dbReference type="PANTHER" id="PTHR42781">
    <property type="entry name" value="SPERMIDINE/PUTRESCINE IMPORT ATP-BINDING PROTEIN POTA"/>
    <property type="match status" value="1"/>
</dbReference>
<evidence type="ECO:0000256" key="2">
    <source>
        <dbReference type="ARBA" id="ARBA00022741"/>
    </source>
</evidence>
<dbReference type="Proteomes" id="UP001623661">
    <property type="component" value="Unassembled WGS sequence"/>
</dbReference>
<keyword evidence="1" id="KW-0813">Transport</keyword>
<name>A0ABW8TS48_9CLOT</name>
<dbReference type="Pfam" id="PF00005">
    <property type="entry name" value="ABC_tran"/>
    <property type="match status" value="1"/>
</dbReference>
<dbReference type="Gene3D" id="3.40.50.300">
    <property type="entry name" value="P-loop containing nucleotide triphosphate hydrolases"/>
    <property type="match status" value="1"/>
</dbReference>
<dbReference type="InterPro" id="IPR003439">
    <property type="entry name" value="ABC_transporter-like_ATP-bd"/>
</dbReference>
<organism evidence="5 6">
    <name type="scientific">Candidatus Clostridium radicumherbarum</name>
    <dbReference type="NCBI Taxonomy" id="3381662"/>
    <lineage>
        <taxon>Bacteria</taxon>
        <taxon>Bacillati</taxon>
        <taxon>Bacillota</taxon>
        <taxon>Clostridia</taxon>
        <taxon>Eubacteriales</taxon>
        <taxon>Clostridiaceae</taxon>
        <taxon>Clostridium</taxon>
    </lineage>
</organism>
<dbReference type="EMBL" id="JBJHZY010000001">
    <property type="protein sequence ID" value="MFL0268334.1"/>
    <property type="molecule type" value="Genomic_DNA"/>
</dbReference>
<dbReference type="PROSITE" id="PS50893">
    <property type="entry name" value="ABC_TRANSPORTER_2"/>
    <property type="match status" value="1"/>
</dbReference>
<dbReference type="InterPro" id="IPR027417">
    <property type="entry name" value="P-loop_NTPase"/>
</dbReference>
<dbReference type="RefSeq" id="WP_406764910.1">
    <property type="nucleotide sequence ID" value="NZ_JBJHZY010000001.1"/>
</dbReference>
<feature type="domain" description="ABC transporter" evidence="4">
    <location>
        <begin position="3"/>
        <end position="228"/>
    </location>
</feature>
<evidence type="ECO:0000313" key="6">
    <source>
        <dbReference type="Proteomes" id="UP001623661"/>
    </source>
</evidence>
<dbReference type="InterPro" id="IPR050093">
    <property type="entry name" value="ABC_SmlMolc_Importer"/>
</dbReference>
<sequence>MKVFIHKAVKKYNNNVVLNIDNLNLENEKIYAVIGLNGSGKTTLMESIAGLRNLSSGTIKYNDLNLEKVRSDISIMLQSSYLFTGSVLSNIICGLKFRKYKDEEIKRRLARYLAIFNIEELLNKNSKKLSGGEQEKVCLLRTAILETDLTIFDEPTSSMDIESTLKAEELIKNMAKEQRTVVVITHDIYQAKRIADEVIFMDRGKVIEIGKKEDIFNNPKHKLVKAILNI</sequence>
<gene>
    <name evidence="5" type="ORF">ACJDUH_09470</name>
</gene>
<keyword evidence="3 5" id="KW-0067">ATP-binding</keyword>
<accession>A0ABW8TS48</accession>
<dbReference type="InterPro" id="IPR003593">
    <property type="entry name" value="AAA+_ATPase"/>
</dbReference>
<dbReference type="SUPFAM" id="SSF52540">
    <property type="entry name" value="P-loop containing nucleoside triphosphate hydrolases"/>
    <property type="match status" value="1"/>
</dbReference>
<dbReference type="GO" id="GO:0005524">
    <property type="term" value="F:ATP binding"/>
    <property type="evidence" value="ECO:0007669"/>
    <property type="project" value="UniProtKB-KW"/>
</dbReference>
<keyword evidence="2" id="KW-0547">Nucleotide-binding</keyword>
<comment type="caution">
    <text evidence="5">The sequence shown here is derived from an EMBL/GenBank/DDBJ whole genome shotgun (WGS) entry which is preliminary data.</text>
</comment>
<dbReference type="PANTHER" id="PTHR42781:SF9">
    <property type="entry name" value="AMINO ACID ABC TRANSPORTER, ATP-BINDING PROTEIN-RELATED"/>
    <property type="match status" value="1"/>
</dbReference>
<protein>
    <submittedName>
        <fullName evidence="5">Energy-coupling factor ABC transporter ATP-binding protein</fullName>
    </submittedName>
</protein>